<evidence type="ECO:0000256" key="2">
    <source>
        <dbReference type="ARBA" id="ARBA00022741"/>
    </source>
</evidence>
<accession>A1ZHG1</accession>
<comment type="function">
    <text evidence="11">Plays a role in repairing double-strand DNA breaks, probably involving stabilizing or processing branched DNA or blocked replication forks.</text>
</comment>
<dbReference type="MEROPS" id="S16.A04"/>
<dbReference type="eggNOG" id="COG1066">
    <property type="taxonomic scope" value="Bacteria"/>
</dbReference>
<dbReference type="Gene3D" id="3.30.230.10">
    <property type="match status" value="1"/>
</dbReference>
<dbReference type="InterPro" id="IPR027417">
    <property type="entry name" value="P-loop_NTPase"/>
</dbReference>
<dbReference type="SMART" id="SM00382">
    <property type="entry name" value="AAA"/>
    <property type="match status" value="1"/>
</dbReference>
<evidence type="ECO:0000256" key="7">
    <source>
        <dbReference type="ARBA" id="ARBA00022840"/>
    </source>
</evidence>
<dbReference type="Pfam" id="PF13541">
    <property type="entry name" value="ChlI"/>
    <property type="match status" value="1"/>
</dbReference>
<reference evidence="15 16" key="1">
    <citation type="submission" date="2007-01" db="EMBL/GenBank/DDBJ databases">
        <authorList>
            <person name="Haygood M."/>
            <person name="Podell S."/>
            <person name="Anderson C."/>
            <person name="Hopkinson B."/>
            <person name="Roe K."/>
            <person name="Barbeau K."/>
            <person name="Gaasterland T."/>
            <person name="Ferriera S."/>
            <person name="Johnson J."/>
            <person name="Kravitz S."/>
            <person name="Beeson K."/>
            <person name="Sutton G."/>
            <person name="Rogers Y.-H."/>
            <person name="Friedman R."/>
            <person name="Frazier M."/>
            <person name="Venter J.C."/>
        </authorList>
    </citation>
    <scope>NUCLEOTIDE SEQUENCE [LARGE SCALE GENOMIC DNA]</scope>
    <source>
        <strain evidence="15 16">ATCC 23134</strain>
    </source>
</reference>
<evidence type="ECO:0000256" key="6">
    <source>
        <dbReference type="ARBA" id="ARBA00022833"/>
    </source>
</evidence>
<evidence type="ECO:0000256" key="10">
    <source>
        <dbReference type="ARBA" id="ARBA00023204"/>
    </source>
</evidence>
<keyword evidence="1 11" id="KW-0479">Metal-binding</keyword>
<evidence type="ECO:0000256" key="5">
    <source>
        <dbReference type="ARBA" id="ARBA00022801"/>
    </source>
</evidence>
<keyword evidence="5" id="KW-0378">Hydrolase</keyword>
<name>A1ZHG1_MICM2</name>
<proteinExistence type="inferred from homology"/>
<dbReference type="GO" id="GO:0140664">
    <property type="term" value="F:ATP-dependent DNA damage sensor activity"/>
    <property type="evidence" value="ECO:0007669"/>
    <property type="project" value="InterPro"/>
</dbReference>
<evidence type="ECO:0000256" key="9">
    <source>
        <dbReference type="ARBA" id="ARBA00023125"/>
    </source>
</evidence>
<dbReference type="GO" id="GO:0003684">
    <property type="term" value="F:damaged DNA binding"/>
    <property type="evidence" value="ECO:0007669"/>
    <property type="project" value="InterPro"/>
</dbReference>
<dbReference type="GO" id="GO:0005524">
    <property type="term" value="F:ATP binding"/>
    <property type="evidence" value="ECO:0007669"/>
    <property type="project" value="UniProtKB-UniRule"/>
</dbReference>
<keyword evidence="6 13" id="KW-0862">Zinc</keyword>
<dbReference type="InterPro" id="IPR014721">
    <property type="entry name" value="Ribsml_uS5_D2-typ_fold_subgr"/>
</dbReference>
<evidence type="ECO:0000259" key="14">
    <source>
        <dbReference type="PROSITE" id="PS50162"/>
    </source>
</evidence>
<dbReference type="GO" id="GO:0005829">
    <property type="term" value="C:cytosol"/>
    <property type="evidence" value="ECO:0007669"/>
    <property type="project" value="TreeGrafter"/>
</dbReference>
<comment type="function">
    <text evidence="13">DNA-dependent ATPase involved in processing of recombination intermediates, plays a role in repairing DNA breaks. Stimulates the branch migration of RecA-mediated strand transfer reactions, allowing the 3' invading strand to extend heteroduplex DNA faster. Binds ssDNA in the presence of ADP but not other nucleotides, has ATPase activity that is stimulated by ssDNA and various branched DNA structures, but inhibited by SSB. Does not have RecA's homology-searching function.</text>
</comment>
<dbReference type="InterPro" id="IPR003593">
    <property type="entry name" value="AAA+_ATPase"/>
</dbReference>
<dbReference type="InterPro" id="IPR020568">
    <property type="entry name" value="Ribosomal_Su5_D2-typ_SF"/>
</dbReference>
<evidence type="ECO:0000256" key="13">
    <source>
        <dbReference type="RuleBase" id="RU003555"/>
    </source>
</evidence>
<feature type="domain" description="RecA family profile 1" evidence="14">
    <location>
        <begin position="70"/>
        <end position="224"/>
    </location>
</feature>
<dbReference type="FunFam" id="3.40.50.300:FF:000050">
    <property type="entry name" value="DNA repair protein RadA"/>
    <property type="match status" value="1"/>
</dbReference>
<dbReference type="PANTHER" id="PTHR32472:SF10">
    <property type="entry name" value="DNA REPAIR PROTEIN RADA-LIKE PROTEIN"/>
    <property type="match status" value="1"/>
</dbReference>
<organism evidence="15 16">
    <name type="scientific">Microscilla marina ATCC 23134</name>
    <dbReference type="NCBI Taxonomy" id="313606"/>
    <lineage>
        <taxon>Bacteria</taxon>
        <taxon>Pseudomonadati</taxon>
        <taxon>Bacteroidota</taxon>
        <taxon>Cytophagia</taxon>
        <taxon>Cytophagales</taxon>
        <taxon>Microscillaceae</taxon>
        <taxon>Microscilla</taxon>
    </lineage>
</organism>
<feature type="binding site" evidence="11">
    <location>
        <begin position="99"/>
        <end position="106"/>
    </location>
    <ligand>
        <name>ATP</name>
        <dbReference type="ChEBI" id="CHEBI:30616"/>
    </ligand>
</feature>
<dbReference type="GO" id="GO:0000725">
    <property type="term" value="P:recombinational repair"/>
    <property type="evidence" value="ECO:0007669"/>
    <property type="project" value="UniProtKB-UniRule"/>
</dbReference>
<dbReference type="SUPFAM" id="SSF52540">
    <property type="entry name" value="P-loop containing nucleoside triphosphate hydrolases"/>
    <property type="match status" value="1"/>
</dbReference>
<dbReference type="Proteomes" id="UP000004095">
    <property type="component" value="Unassembled WGS sequence"/>
</dbReference>
<dbReference type="PANTHER" id="PTHR32472">
    <property type="entry name" value="DNA REPAIR PROTEIN RADA"/>
    <property type="match status" value="1"/>
</dbReference>
<feature type="region of interest" description="Lon-protease-like" evidence="11">
    <location>
        <begin position="360"/>
        <end position="464"/>
    </location>
</feature>
<keyword evidence="9 11" id="KW-0238">DNA-binding</keyword>
<sequence length="464" mass="51265">MTKIKKAYFCQSCGHQSPKWMGKCPSCDSWNTLVEEIVQKEEAKKGDWKTSTSRKVANKPRLLKEIKFSAQERVITPDEELNRVLGGGIVPGSLVLIGGEPGIGKSTLMLQIALTMHQMKVLYVSGEESEQQIKMRADRITQQNEGLVASRENCYILTETSTQNIFKQIEEFAPQILVIDSIQTLHSSFLESSAGTVSQVRECTAELLKFAKESQTPVFLIGHINKEGSIAGPKVLEHMVDTVLQFEGDRHLVYRILRATKNRFGSTSELAIYEMLGDGLREVSNPSEILISQRDDDLSGISIGATLEGNRPLLIEVQSLVSTSNYGTPQRSSTGFDGKRLNMLLAVLEKRGGFMLGNQDVFLNITGGLKIEDPAIDLAVCVSVASSYNDISVSNDMCFAAEVGLGGEIRAVNKVENRISEAEKLGFKEIYISKYALKSVNQDNYTIKIKAFGKVEEVFEDLFG</sequence>
<dbReference type="HAMAP" id="MF_01498">
    <property type="entry name" value="RadA_bact"/>
    <property type="match status" value="1"/>
</dbReference>
<dbReference type="NCBIfam" id="TIGR00416">
    <property type="entry name" value="sms"/>
    <property type="match status" value="1"/>
</dbReference>
<keyword evidence="8 11" id="KW-0346">Stress response</keyword>
<keyword evidence="10 11" id="KW-0234">DNA repair</keyword>
<protein>
    <recommendedName>
        <fullName evidence="11 12">DNA repair protein RadA</fullName>
    </recommendedName>
</protein>
<evidence type="ECO:0000256" key="3">
    <source>
        <dbReference type="ARBA" id="ARBA00022763"/>
    </source>
</evidence>
<dbReference type="EMBL" id="AAWS01000008">
    <property type="protein sequence ID" value="EAY29968.1"/>
    <property type="molecule type" value="Genomic_DNA"/>
</dbReference>
<evidence type="ECO:0000256" key="4">
    <source>
        <dbReference type="ARBA" id="ARBA00022771"/>
    </source>
</evidence>
<comment type="caution">
    <text evidence="15">The sequence shown here is derived from an EMBL/GenBank/DDBJ whole genome shotgun (WGS) entry which is preliminary data.</text>
</comment>
<gene>
    <name evidence="11" type="primary">radA</name>
    <name evidence="15" type="ORF">M23134_05301</name>
</gene>
<dbReference type="SUPFAM" id="SSF54211">
    <property type="entry name" value="Ribosomal protein S5 domain 2-like"/>
    <property type="match status" value="1"/>
</dbReference>
<keyword evidence="4 13" id="KW-0863">Zinc-finger</keyword>
<dbReference type="PRINTS" id="PR01874">
    <property type="entry name" value="DNAREPAIRADA"/>
</dbReference>
<evidence type="ECO:0000256" key="8">
    <source>
        <dbReference type="ARBA" id="ARBA00023016"/>
    </source>
</evidence>
<dbReference type="RefSeq" id="WP_002695464.1">
    <property type="nucleotide sequence ID" value="NZ_AAWS01000008.1"/>
</dbReference>
<dbReference type="Pfam" id="PF13481">
    <property type="entry name" value="AAA_25"/>
    <property type="match status" value="1"/>
</dbReference>
<comment type="domain">
    <text evidence="11">The middle region has homology to RecA with ATPase motifs including the RadA KNRFG motif, while the C-terminus is homologous to Lon protease.</text>
</comment>
<dbReference type="Gene3D" id="3.40.50.300">
    <property type="entry name" value="P-loop containing nucleotide triphosphate hydrolases"/>
    <property type="match status" value="1"/>
</dbReference>
<dbReference type="GO" id="GO:0008270">
    <property type="term" value="F:zinc ion binding"/>
    <property type="evidence" value="ECO:0007669"/>
    <property type="project" value="UniProtKB-KW"/>
</dbReference>
<dbReference type="PROSITE" id="PS50162">
    <property type="entry name" value="RECA_2"/>
    <property type="match status" value="1"/>
</dbReference>
<dbReference type="InterPro" id="IPR041166">
    <property type="entry name" value="Rubredoxin_2"/>
</dbReference>
<comment type="similarity">
    <text evidence="11 13">Belongs to the RecA family. RadA subfamily.</text>
</comment>
<keyword evidence="3 11" id="KW-0227">DNA damage</keyword>
<dbReference type="CDD" id="cd01121">
    <property type="entry name" value="RadA_SMS_N"/>
    <property type="match status" value="1"/>
</dbReference>
<dbReference type="Pfam" id="PF18073">
    <property type="entry name" value="Zn_ribbon_LapB"/>
    <property type="match status" value="1"/>
</dbReference>
<evidence type="ECO:0000256" key="11">
    <source>
        <dbReference type="HAMAP-Rule" id="MF_01498"/>
    </source>
</evidence>
<dbReference type="InterPro" id="IPR004504">
    <property type="entry name" value="DNA_repair_RadA"/>
</dbReference>
<dbReference type="GO" id="GO:0016787">
    <property type="term" value="F:hydrolase activity"/>
    <property type="evidence" value="ECO:0007669"/>
    <property type="project" value="UniProtKB-KW"/>
</dbReference>
<evidence type="ECO:0000313" key="16">
    <source>
        <dbReference type="Proteomes" id="UP000004095"/>
    </source>
</evidence>
<dbReference type="InterPro" id="IPR020588">
    <property type="entry name" value="RecA_ATP-bd"/>
</dbReference>
<dbReference type="AlphaFoldDB" id="A1ZHG1"/>
<feature type="short sequence motif" description="RadA KNRFG motif" evidence="11">
    <location>
        <begin position="261"/>
        <end position="265"/>
    </location>
</feature>
<keyword evidence="7 11" id="KW-0067">ATP-binding</keyword>
<keyword evidence="16" id="KW-1185">Reference proteome</keyword>
<evidence type="ECO:0000256" key="12">
    <source>
        <dbReference type="NCBIfam" id="TIGR00416"/>
    </source>
</evidence>
<keyword evidence="2 11" id="KW-0547">Nucleotide-binding</keyword>
<evidence type="ECO:0000313" key="15">
    <source>
        <dbReference type="EMBL" id="EAY29968.1"/>
    </source>
</evidence>
<dbReference type="OrthoDB" id="9803906at2"/>
<evidence type="ECO:0000256" key="1">
    <source>
        <dbReference type="ARBA" id="ARBA00022723"/>
    </source>
</evidence>